<dbReference type="InterPro" id="IPR000225">
    <property type="entry name" value="Armadillo"/>
</dbReference>
<dbReference type="AlphaFoldDB" id="A0A1Y2EZY3"/>
<feature type="region of interest" description="Disordered" evidence="1">
    <location>
        <begin position="108"/>
        <end position="138"/>
    </location>
</feature>
<keyword evidence="3" id="KW-1185">Reference proteome</keyword>
<dbReference type="OrthoDB" id="10265679at2759"/>
<dbReference type="GO" id="GO:0035869">
    <property type="term" value="C:ciliary transition zone"/>
    <property type="evidence" value="ECO:0007669"/>
    <property type="project" value="TreeGrafter"/>
</dbReference>
<feature type="compositionally biased region" description="Gly residues" evidence="1">
    <location>
        <begin position="108"/>
        <end position="119"/>
    </location>
</feature>
<dbReference type="Gene3D" id="1.25.10.10">
    <property type="entry name" value="Leucine-rich Repeat Variant"/>
    <property type="match status" value="1"/>
</dbReference>
<name>A0A1Y2EZY3_9FUNG</name>
<proteinExistence type="predicted"/>
<protein>
    <submittedName>
        <fullName evidence="2">Kinesin-associated</fullName>
    </submittedName>
</protein>
<dbReference type="GO" id="GO:0005930">
    <property type="term" value="C:axoneme"/>
    <property type="evidence" value="ECO:0007669"/>
    <property type="project" value="TreeGrafter"/>
</dbReference>
<dbReference type="InterPro" id="IPR011989">
    <property type="entry name" value="ARM-like"/>
</dbReference>
<dbReference type="GO" id="GO:0007018">
    <property type="term" value="P:microtubule-based movement"/>
    <property type="evidence" value="ECO:0007669"/>
    <property type="project" value="TreeGrafter"/>
</dbReference>
<evidence type="ECO:0000313" key="2">
    <source>
        <dbReference type="EMBL" id="ORY77143.1"/>
    </source>
</evidence>
<dbReference type="STRING" id="1754190.A0A1Y2EZY3"/>
<dbReference type="PANTHER" id="PTHR15605">
    <property type="entry name" value="KINESIN-ASSOCIATED PROTEINS"/>
    <property type="match status" value="1"/>
</dbReference>
<dbReference type="SMART" id="SM01297">
    <property type="entry name" value="KAP"/>
    <property type="match status" value="1"/>
</dbReference>
<gene>
    <name evidence="2" type="ORF">LY90DRAFT_450563</name>
</gene>
<comment type="caution">
    <text evidence="2">The sequence shown here is derived from an EMBL/GenBank/DDBJ whole genome shotgun (WGS) entry which is preliminary data.</text>
</comment>
<reference evidence="2 3" key="1">
    <citation type="submission" date="2016-08" db="EMBL/GenBank/DDBJ databases">
        <title>A Parts List for Fungal Cellulosomes Revealed by Comparative Genomics.</title>
        <authorList>
            <consortium name="DOE Joint Genome Institute"/>
            <person name="Haitjema C.H."/>
            <person name="Gilmore S.P."/>
            <person name="Henske J.K."/>
            <person name="Solomon K.V."/>
            <person name="De Groot R."/>
            <person name="Kuo A."/>
            <person name="Mondo S.J."/>
            <person name="Salamov A.A."/>
            <person name="Labutti K."/>
            <person name="Zhao Z."/>
            <person name="Chiniquy J."/>
            <person name="Barry K."/>
            <person name="Brewer H.M."/>
            <person name="Purvine S.O."/>
            <person name="Wright A.T."/>
            <person name="Boxma B."/>
            <person name="Van Alen T."/>
            <person name="Hackstein J.H."/>
            <person name="Baker S.E."/>
            <person name="Grigoriev I.V."/>
            <person name="O'Malley M.A."/>
        </authorList>
    </citation>
    <scope>NUCLEOTIDE SEQUENCE [LARGE SCALE GENOMIC DNA]</scope>
    <source>
        <strain evidence="2 3">G1</strain>
    </source>
</reference>
<dbReference type="Proteomes" id="UP000193920">
    <property type="component" value="Unassembled WGS sequence"/>
</dbReference>
<dbReference type="PANTHER" id="PTHR15605:SF2">
    <property type="entry name" value="KINESIN-ASSOCIATED PROTEIN 3"/>
    <property type="match status" value="1"/>
</dbReference>
<dbReference type="SMART" id="SM00185">
    <property type="entry name" value="ARM"/>
    <property type="match status" value="5"/>
</dbReference>
<dbReference type="GO" id="GO:0019894">
    <property type="term" value="F:kinesin binding"/>
    <property type="evidence" value="ECO:0007669"/>
    <property type="project" value="InterPro"/>
</dbReference>
<sequence length="858" mass="99648">MMSDAKEPYVVKRKVTTGDIDVHPNECAIIVNYTVQAWIMNDNEYPTLGDKKQMQKIIKIKSLNANTDISELAKELVDKCKLIHPSRISDVEQQLYYLQKRKISMSGGTSGGGNVGSGTGNEMSLSGGGDLDKQQQQHGLKKQMMPFQENKFEEEAYIEKLDDYISLLYEDMDDKIRSTRLLLQLVKVPENMDYLLSDELFVSALARVLREDGKKSLELVTNIIYIFFCFSNYSIYHPIITAQKIGDMCLRIADQEINREKIWRVDLENLKMKYQQNTENTQLAKTLELENKKFQSLLQKQDQLLFVLFHLLLNLAEDLTIEVKMLKRDVIKYLVFLLDRKLPQLLIVILTFLKKLSVFKDNKKEFLDLSNDFLPKILKLLQPENSSLFTIILRLLINLSHDQEIRILMVKYGFIPKICELIQVKQNYSYIVQLLYQLSIDDRNKLAFSYTDIIPTIMKMILETKGDRIDVDLIALGINLACNQKCAEYMCEDQGIKFLMKRAIKTRDPLLLKMIRNISIHDGPTKMLFLDYIDDIMLLLEKSVKNPEILVELLGILSNLTIEEFDWAKLTDTYHLLELIASQLQEVCANSKTLVNAQEEGKKNSKALKSSLDSDYSLYDDVDVDNIDMDDDVKHHPMNNGDPNNNTMMPQENQLSEDDDVTLQYVVLLGTMSNDEGIAPKVIELDIIPLLITLMICKEEDDEIILQIIYAIYQFLLHESTRTVLLNQTHIVSYLIDLLYDRNVKIREMCDACLDIIAETNEEWVIKIRQQRFQWHNSEWLRLMADTFGMVEDTGDGMMNEDILEYNTRGWKGREYDDEYENSMFNSSDNEDDNYNAEEERMRRIYGELNVPEDDYSI</sequence>
<dbReference type="SUPFAM" id="SSF48371">
    <property type="entry name" value="ARM repeat"/>
    <property type="match status" value="1"/>
</dbReference>
<dbReference type="EMBL" id="MCOG01000020">
    <property type="protein sequence ID" value="ORY77143.1"/>
    <property type="molecule type" value="Genomic_DNA"/>
</dbReference>
<dbReference type="Pfam" id="PF05804">
    <property type="entry name" value="KAP"/>
    <property type="match status" value="2"/>
</dbReference>
<organism evidence="2 3">
    <name type="scientific">Neocallimastix californiae</name>
    <dbReference type="NCBI Taxonomy" id="1754190"/>
    <lineage>
        <taxon>Eukaryota</taxon>
        <taxon>Fungi</taxon>
        <taxon>Fungi incertae sedis</taxon>
        <taxon>Chytridiomycota</taxon>
        <taxon>Chytridiomycota incertae sedis</taxon>
        <taxon>Neocallimastigomycetes</taxon>
        <taxon>Neocallimastigales</taxon>
        <taxon>Neocallimastigaceae</taxon>
        <taxon>Neocallimastix</taxon>
    </lineage>
</organism>
<dbReference type="GO" id="GO:0044782">
    <property type="term" value="P:cilium organization"/>
    <property type="evidence" value="ECO:0007669"/>
    <property type="project" value="TreeGrafter"/>
</dbReference>
<evidence type="ECO:0000313" key="3">
    <source>
        <dbReference type="Proteomes" id="UP000193920"/>
    </source>
</evidence>
<accession>A0A1Y2EZY3</accession>
<dbReference type="InterPro" id="IPR008658">
    <property type="entry name" value="KAP3"/>
</dbReference>
<dbReference type="GO" id="GO:0016939">
    <property type="term" value="C:kinesin II complex"/>
    <property type="evidence" value="ECO:0007669"/>
    <property type="project" value="TreeGrafter"/>
</dbReference>
<evidence type="ECO:0000256" key="1">
    <source>
        <dbReference type="SAM" id="MobiDB-lite"/>
    </source>
</evidence>
<dbReference type="InterPro" id="IPR016024">
    <property type="entry name" value="ARM-type_fold"/>
</dbReference>